<reference evidence="9 10" key="1">
    <citation type="submission" date="2020-07" db="EMBL/GenBank/DDBJ databases">
        <title>Genome of Haloechinothrix sp.</title>
        <authorList>
            <person name="Tang S.-K."/>
            <person name="Yang L."/>
            <person name="Zhu W.-Y."/>
        </authorList>
    </citation>
    <scope>NUCLEOTIDE SEQUENCE [LARGE SCALE GENOMIC DNA]</scope>
    <source>
        <strain evidence="9 10">YIM 98757</strain>
    </source>
</reference>
<protein>
    <submittedName>
        <fullName evidence="9">RDD family protein</fullName>
    </submittedName>
</protein>
<dbReference type="Proteomes" id="UP000582974">
    <property type="component" value="Unassembled WGS sequence"/>
</dbReference>
<dbReference type="PANTHER" id="PTHR36115:SF6">
    <property type="entry name" value="PROLINE-RICH ANTIGEN HOMOLOG"/>
    <property type="match status" value="1"/>
</dbReference>
<evidence type="ECO:0000256" key="1">
    <source>
        <dbReference type="ARBA" id="ARBA00004651"/>
    </source>
</evidence>
<gene>
    <name evidence="9" type="ORF">H0B56_16060</name>
</gene>
<keyword evidence="2" id="KW-1003">Cell membrane</keyword>
<dbReference type="PIRSF" id="PIRSF021697">
    <property type="entry name" value="UCP021697"/>
    <property type="match status" value="1"/>
</dbReference>
<evidence type="ECO:0000256" key="5">
    <source>
        <dbReference type="ARBA" id="ARBA00023136"/>
    </source>
</evidence>
<evidence type="ECO:0000256" key="6">
    <source>
        <dbReference type="SAM" id="MobiDB-lite"/>
    </source>
</evidence>
<keyword evidence="4 7" id="KW-1133">Transmembrane helix</keyword>
<comment type="subcellular location">
    <subcellularLocation>
        <location evidence="1">Cell membrane</location>
        <topology evidence="1">Multi-pass membrane protein</topology>
    </subcellularLocation>
</comment>
<keyword evidence="10" id="KW-1185">Reference proteome</keyword>
<dbReference type="RefSeq" id="WP_180893908.1">
    <property type="nucleotide sequence ID" value="NZ_JACCKD010000006.1"/>
</dbReference>
<proteinExistence type="predicted"/>
<dbReference type="EMBL" id="JACCKD010000006">
    <property type="protein sequence ID" value="MBA0127066.1"/>
    <property type="molecule type" value="Genomic_DNA"/>
</dbReference>
<dbReference type="AlphaFoldDB" id="A0A838ACQ8"/>
<name>A0A838ACQ8_9PSEU</name>
<feature type="region of interest" description="Disordered" evidence="6">
    <location>
        <begin position="1"/>
        <end position="25"/>
    </location>
</feature>
<keyword evidence="5 7" id="KW-0472">Membrane</keyword>
<feature type="transmembrane region" description="Helical" evidence="7">
    <location>
        <begin position="51"/>
        <end position="71"/>
    </location>
</feature>
<dbReference type="PANTHER" id="PTHR36115">
    <property type="entry name" value="PROLINE-RICH ANTIGEN HOMOLOG-RELATED"/>
    <property type="match status" value="1"/>
</dbReference>
<accession>A0A838ACQ8</accession>
<evidence type="ECO:0000256" key="7">
    <source>
        <dbReference type="SAM" id="Phobius"/>
    </source>
</evidence>
<dbReference type="GO" id="GO:0005886">
    <property type="term" value="C:plasma membrane"/>
    <property type="evidence" value="ECO:0007669"/>
    <property type="project" value="UniProtKB-SubCell"/>
</dbReference>
<dbReference type="InterPro" id="IPR051791">
    <property type="entry name" value="Pra-immunoreactive"/>
</dbReference>
<evidence type="ECO:0000256" key="3">
    <source>
        <dbReference type="ARBA" id="ARBA00022692"/>
    </source>
</evidence>
<sequence length="167" mass="17482">MARWTGTWLSGPGTLPGAAGGTGPRWPGERLGLPERGVGAVAGGGRRVAGLLLDWLAAGLIASLFVPPPLYDVAAAQAQTVGYEYQVAAVLLWFVLTVPSAALFGFTPGMAAAGIRVGRLDGASRVGAWRAVVRWALTFLLIPPAIRNVDGRGLHDRTTDTVVVRMR</sequence>
<evidence type="ECO:0000256" key="4">
    <source>
        <dbReference type="ARBA" id="ARBA00022989"/>
    </source>
</evidence>
<feature type="domain" description="RDD" evidence="8">
    <location>
        <begin position="42"/>
        <end position="141"/>
    </location>
</feature>
<evidence type="ECO:0000256" key="2">
    <source>
        <dbReference type="ARBA" id="ARBA00022475"/>
    </source>
</evidence>
<evidence type="ECO:0000313" key="9">
    <source>
        <dbReference type="EMBL" id="MBA0127066.1"/>
    </source>
</evidence>
<feature type="transmembrane region" description="Helical" evidence="7">
    <location>
        <begin position="91"/>
        <end position="115"/>
    </location>
</feature>
<comment type="caution">
    <text evidence="9">The sequence shown here is derived from an EMBL/GenBank/DDBJ whole genome shotgun (WGS) entry which is preliminary data.</text>
</comment>
<evidence type="ECO:0000313" key="10">
    <source>
        <dbReference type="Proteomes" id="UP000582974"/>
    </source>
</evidence>
<dbReference type="InterPro" id="IPR016795">
    <property type="entry name" value="UCP021697"/>
</dbReference>
<evidence type="ECO:0000259" key="8">
    <source>
        <dbReference type="Pfam" id="PF06271"/>
    </source>
</evidence>
<dbReference type="Pfam" id="PF06271">
    <property type="entry name" value="RDD"/>
    <property type="match status" value="1"/>
</dbReference>
<keyword evidence="3 7" id="KW-0812">Transmembrane</keyword>
<dbReference type="InterPro" id="IPR010432">
    <property type="entry name" value="RDD"/>
</dbReference>
<organism evidence="9 10">
    <name type="scientific">Haloechinothrix aidingensis</name>
    <dbReference type="NCBI Taxonomy" id="2752311"/>
    <lineage>
        <taxon>Bacteria</taxon>
        <taxon>Bacillati</taxon>
        <taxon>Actinomycetota</taxon>
        <taxon>Actinomycetes</taxon>
        <taxon>Pseudonocardiales</taxon>
        <taxon>Pseudonocardiaceae</taxon>
        <taxon>Haloechinothrix</taxon>
    </lineage>
</organism>